<keyword evidence="7 10" id="KW-1133">Transmembrane helix</keyword>
<dbReference type="AlphaFoldDB" id="A0A2G2VZW1"/>
<dbReference type="InterPro" id="IPR053952">
    <property type="entry name" value="K_trans_C"/>
</dbReference>
<keyword evidence="9 10" id="KW-0472">Membrane</keyword>
<evidence type="ECO:0000256" key="9">
    <source>
        <dbReference type="ARBA" id="ARBA00023136"/>
    </source>
</evidence>
<feature type="transmembrane region" description="Helical" evidence="10">
    <location>
        <begin position="130"/>
        <end position="151"/>
    </location>
</feature>
<dbReference type="GO" id="GO:0005886">
    <property type="term" value="C:plasma membrane"/>
    <property type="evidence" value="ECO:0007669"/>
    <property type="project" value="UniProtKB-SubCell"/>
</dbReference>
<evidence type="ECO:0000313" key="13">
    <source>
        <dbReference type="EMBL" id="PHT38516.1"/>
    </source>
</evidence>
<keyword evidence="3" id="KW-0813">Transport</keyword>
<dbReference type="InterPro" id="IPR053951">
    <property type="entry name" value="K_trans_N"/>
</dbReference>
<feature type="domain" description="K+ potassium transporter integral membrane" evidence="11">
    <location>
        <begin position="1"/>
        <end position="164"/>
    </location>
</feature>
<feature type="domain" description="K+ potassium transporter C-terminal" evidence="12">
    <location>
        <begin position="181"/>
        <end position="380"/>
    </location>
</feature>
<dbReference type="Pfam" id="PF22776">
    <property type="entry name" value="K_trans_C"/>
    <property type="match status" value="1"/>
</dbReference>
<dbReference type="GO" id="GO:0015079">
    <property type="term" value="F:potassium ion transmembrane transporter activity"/>
    <property type="evidence" value="ECO:0007669"/>
    <property type="project" value="InterPro"/>
</dbReference>
<evidence type="ECO:0000256" key="5">
    <source>
        <dbReference type="ARBA" id="ARBA00022692"/>
    </source>
</evidence>
<evidence type="ECO:0000256" key="3">
    <source>
        <dbReference type="ARBA" id="ARBA00022448"/>
    </source>
</evidence>
<evidence type="ECO:0008006" key="15">
    <source>
        <dbReference type="Google" id="ProtNLM"/>
    </source>
</evidence>
<dbReference type="PANTHER" id="PTHR30540">
    <property type="entry name" value="OSMOTIC STRESS POTASSIUM TRANSPORTER"/>
    <property type="match status" value="1"/>
</dbReference>
<evidence type="ECO:0000256" key="8">
    <source>
        <dbReference type="ARBA" id="ARBA00023065"/>
    </source>
</evidence>
<evidence type="ECO:0000256" key="2">
    <source>
        <dbReference type="ARBA" id="ARBA00008440"/>
    </source>
</evidence>
<evidence type="ECO:0000256" key="4">
    <source>
        <dbReference type="ARBA" id="ARBA00022538"/>
    </source>
</evidence>
<evidence type="ECO:0000256" key="1">
    <source>
        <dbReference type="ARBA" id="ARBA00004651"/>
    </source>
</evidence>
<protein>
    <recommendedName>
        <fullName evidence="15">Potassium transporter 5</fullName>
    </recommendedName>
</protein>
<organism evidence="13 14">
    <name type="scientific">Capsicum baccatum</name>
    <name type="common">Peruvian pepper</name>
    <dbReference type="NCBI Taxonomy" id="33114"/>
    <lineage>
        <taxon>Eukaryota</taxon>
        <taxon>Viridiplantae</taxon>
        <taxon>Streptophyta</taxon>
        <taxon>Embryophyta</taxon>
        <taxon>Tracheophyta</taxon>
        <taxon>Spermatophyta</taxon>
        <taxon>Magnoliopsida</taxon>
        <taxon>eudicotyledons</taxon>
        <taxon>Gunneridae</taxon>
        <taxon>Pentapetalae</taxon>
        <taxon>asterids</taxon>
        <taxon>lamiids</taxon>
        <taxon>Solanales</taxon>
        <taxon>Solanaceae</taxon>
        <taxon>Solanoideae</taxon>
        <taxon>Capsiceae</taxon>
        <taxon>Capsicum</taxon>
    </lineage>
</organism>
<dbReference type="PANTHER" id="PTHR30540:SF87">
    <property type="entry name" value="POTASSIUM TRANSPORTER"/>
    <property type="match status" value="1"/>
</dbReference>
<feature type="transmembrane region" description="Helical" evidence="10">
    <location>
        <begin position="73"/>
        <end position="94"/>
    </location>
</feature>
<name>A0A2G2VZW1_CAPBA</name>
<proteinExistence type="inferred from homology"/>
<comment type="subcellular location">
    <subcellularLocation>
        <location evidence="1">Cell membrane</location>
        <topology evidence="1">Multi-pass membrane protein</topology>
    </subcellularLocation>
</comment>
<reference evidence="13 14" key="1">
    <citation type="journal article" date="2017" name="Genome Biol.">
        <title>New reference genome sequences of hot pepper reveal the massive evolution of plant disease-resistance genes by retroduplication.</title>
        <authorList>
            <person name="Kim S."/>
            <person name="Park J."/>
            <person name="Yeom S.I."/>
            <person name="Kim Y.M."/>
            <person name="Seo E."/>
            <person name="Kim K.T."/>
            <person name="Kim M.S."/>
            <person name="Lee J.M."/>
            <person name="Cheong K."/>
            <person name="Shin H.S."/>
            <person name="Kim S.B."/>
            <person name="Han K."/>
            <person name="Lee J."/>
            <person name="Park M."/>
            <person name="Lee H.A."/>
            <person name="Lee H.Y."/>
            <person name="Lee Y."/>
            <person name="Oh S."/>
            <person name="Lee J.H."/>
            <person name="Choi E."/>
            <person name="Choi E."/>
            <person name="Lee S.E."/>
            <person name="Jeon J."/>
            <person name="Kim H."/>
            <person name="Choi G."/>
            <person name="Song H."/>
            <person name="Lee J."/>
            <person name="Lee S.C."/>
            <person name="Kwon J.K."/>
            <person name="Lee H.Y."/>
            <person name="Koo N."/>
            <person name="Hong Y."/>
            <person name="Kim R.W."/>
            <person name="Kang W.H."/>
            <person name="Huh J.H."/>
            <person name="Kang B.C."/>
            <person name="Yang T.J."/>
            <person name="Lee Y.H."/>
            <person name="Bennetzen J.L."/>
            <person name="Choi D."/>
        </authorList>
    </citation>
    <scope>NUCLEOTIDE SEQUENCE [LARGE SCALE GENOMIC DNA]</scope>
    <source>
        <strain evidence="14">cv. PBC81</strain>
    </source>
</reference>
<keyword evidence="8" id="KW-0406">Ion transport</keyword>
<keyword evidence="5 10" id="KW-0812">Transmembrane</keyword>
<evidence type="ECO:0000259" key="12">
    <source>
        <dbReference type="Pfam" id="PF22776"/>
    </source>
</evidence>
<feature type="transmembrane region" description="Helical" evidence="10">
    <location>
        <begin position="101"/>
        <end position="124"/>
    </location>
</feature>
<keyword evidence="14" id="KW-1185">Reference proteome</keyword>
<dbReference type="OrthoDB" id="504708at2759"/>
<comment type="similarity">
    <text evidence="2">Belongs to the HAK/KUP transporter (TC 2.A.72.3) family.</text>
</comment>
<dbReference type="Pfam" id="PF02705">
    <property type="entry name" value="K_trans"/>
    <property type="match status" value="1"/>
</dbReference>
<sequence length="380" mass="43568">MLASIISSQALISGTFAIIQQSLAFGCFPRVKIVHTSTKYHGQIYIPEINHLLMLACVLVTFGFKTTEKLSNAYGIAVMFVMALTSCFLVLVMIMIWKTSILFVIVYVLIIGTVELVCLSSVLYKLNDGGYLPLAFSAFLMFIMCVSNYVYRKKYHFDQEQKISPLKVKETLDEANYHRLPRLAIFHSELIHGIPPIFKHYDDNVPALHSDLVFVSIKSLPISKVSVDKRFFFLRVKPCDVYVFQCVVRYGYSDECNTEEPFERLLVERLKEFIRDDSIAKSNRVSTEQSNMVLENDCEIQEDAKFLMERDVEVVERAYSVRVVHFVGEQDVIAGKGSNTAKRFVIDYACNFLERNLRQSSKLLDIPRKCTLKVGMIYEL</sequence>
<dbReference type="InterPro" id="IPR003855">
    <property type="entry name" value="K+_transporter"/>
</dbReference>
<evidence type="ECO:0000313" key="14">
    <source>
        <dbReference type="Proteomes" id="UP000224567"/>
    </source>
</evidence>
<dbReference type="EMBL" id="MLFT02000009">
    <property type="protein sequence ID" value="PHT38516.1"/>
    <property type="molecule type" value="Genomic_DNA"/>
</dbReference>
<feature type="transmembrane region" description="Helical" evidence="10">
    <location>
        <begin position="6"/>
        <end position="28"/>
    </location>
</feature>
<keyword evidence="6" id="KW-0630">Potassium</keyword>
<evidence type="ECO:0000256" key="7">
    <source>
        <dbReference type="ARBA" id="ARBA00022989"/>
    </source>
</evidence>
<accession>A0A2G2VZW1</accession>
<keyword evidence="4" id="KW-0633">Potassium transport</keyword>
<gene>
    <name evidence="13" type="ORF">CQW23_22089</name>
</gene>
<dbReference type="STRING" id="33114.A0A2G2VZW1"/>
<evidence type="ECO:0000256" key="6">
    <source>
        <dbReference type="ARBA" id="ARBA00022958"/>
    </source>
</evidence>
<comment type="caution">
    <text evidence="13">The sequence shown here is derived from an EMBL/GenBank/DDBJ whole genome shotgun (WGS) entry which is preliminary data.</text>
</comment>
<feature type="transmembrane region" description="Helical" evidence="10">
    <location>
        <begin position="49"/>
        <end position="67"/>
    </location>
</feature>
<evidence type="ECO:0000259" key="11">
    <source>
        <dbReference type="Pfam" id="PF02705"/>
    </source>
</evidence>
<dbReference type="Proteomes" id="UP000224567">
    <property type="component" value="Unassembled WGS sequence"/>
</dbReference>
<reference evidence="14" key="2">
    <citation type="journal article" date="2017" name="J. Anim. Genet.">
        <title>Multiple reference genome sequences of hot pepper reveal the massive evolution of plant disease resistance genes by retroduplication.</title>
        <authorList>
            <person name="Kim S."/>
            <person name="Park J."/>
            <person name="Yeom S.-I."/>
            <person name="Kim Y.-M."/>
            <person name="Seo E."/>
            <person name="Kim K.-T."/>
            <person name="Kim M.-S."/>
            <person name="Lee J.M."/>
            <person name="Cheong K."/>
            <person name="Shin H.-S."/>
            <person name="Kim S.-B."/>
            <person name="Han K."/>
            <person name="Lee J."/>
            <person name="Park M."/>
            <person name="Lee H.-A."/>
            <person name="Lee H.-Y."/>
            <person name="Lee Y."/>
            <person name="Oh S."/>
            <person name="Lee J.H."/>
            <person name="Choi E."/>
            <person name="Choi E."/>
            <person name="Lee S.E."/>
            <person name="Jeon J."/>
            <person name="Kim H."/>
            <person name="Choi G."/>
            <person name="Song H."/>
            <person name="Lee J."/>
            <person name="Lee S.-C."/>
            <person name="Kwon J.-K."/>
            <person name="Lee H.-Y."/>
            <person name="Koo N."/>
            <person name="Hong Y."/>
            <person name="Kim R.W."/>
            <person name="Kang W.-H."/>
            <person name="Huh J.H."/>
            <person name="Kang B.-C."/>
            <person name="Yang T.-J."/>
            <person name="Lee Y.-H."/>
            <person name="Bennetzen J.L."/>
            <person name="Choi D."/>
        </authorList>
    </citation>
    <scope>NUCLEOTIDE SEQUENCE [LARGE SCALE GENOMIC DNA]</scope>
    <source>
        <strain evidence="14">cv. PBC81</strain>
    </source>
</reference>
<evidence type="ECO:0000256" key="10">
    <source>
        <dbReference type="SAM" id="Phobius"/>
    </source>
</evidence>